<sequence length="72" mass="8111">MRPQAAHDHQRDGARRDRLRFCGPLKDSCYHHALSSVKKWGGTVDDFIAVHAWLDVTWTGKDFFGAKGSDSP</sequence>
<feature type="domain" description="DUF6915" evidence="1">
    <location>
        <begin position="29"/>
        <end position="57"/>
    </location>
</feature>
<evidence type="ECO:0000313" key="2">
    <source>
        <dbReference type="EMBL" id="TKD25326.1"/>
    </source>
</evidence>
<protein>
    <recommendedName>
        <fullName evidence="1">DUF6915 domain-containing protein</fullName>
    </recommendedName>
</protein>
<proteinExistence type="predicted"/>
<gene>
    <name evidence="2" type="ORF">FBT96_03015</name>
</gene>
<evidence type="ECO:0000259" key="1">
    <source>
        <dbReference type="Pfam" id="PF21866"/>
    </source>
</evidence>
<comment type="caution">
    <text evidence="2">The sequence shown here is derived from an EMBL/GenBank/DDBJ whole genome shotgun (WGS) entry which is preliminary data.</text>
</comment>
<evidence type="ECO:0000313" key="3">
    <source>
        <dbReference type="Proteomes" id="UP000310597"/>
    </source>
</evidence>
<dbReference type="InterPro" id="IPR054061">
    <property type="entry name" value="DUF6915"/>
</dbReference>
<dbReference type="OrthoDB" id="68427at2"/>
<name>A0A4U1K0C7_RHOCA</name>
<organism evidence="2 3">
    <name type="scientific">Rhodobacter capsulatus</name>
    <name type="common">Rhodopseudomonas capsulata</name>
    <dbReference type="NCBI Taxonomy" id="1061"/>
    <lineage>
        <taxon>Bacteria</taxon>
        <taxon>Pseudomonadati</taxon>
        <taxon>Pseudomonadota</taxon>
        <taxon>Alphaproteobacteria</taxon>
        <taxon>Rhodobacterales</taxon>
        <taxon>Rhodobacter group</taxon>
        <taxon>Rhodobacter</taxon>
    </lineage>
</organism>
<dbReference type="AlphaFoldDB" id="A0A4U1K0C7"/>
<reference evidence="2 3" key="1">
    <citation type="submission" date="2019-04" db="EMBL/GenBank/DDBJ databases">
        <title>Draft Whole-Genome sequence of the purple photosynthetic bacterium Rhodobacter capsulatus SP108 with an indigenous class A beta-lactamase.</title>
        <authorList>
            <person name="Robertson S."/>
            <person name="Meyer T.E."/>
            <person name="Kyndt J.A."/>
        </authorList>
    </citation>
    <scope>NUCLEOTIDE SEQUENCE [LARGE SCALE GENOMIC DNA]</scope>
    <source>
        <strain evidence="2 3">SP108</strain>
    </source>
</reference>
<dbReference type="EMBL" id="SWJZ01000009">
    <property type="protein sequence ID" value="TKD25326.1"/>
    <property type="molecule type" value="Genomic_DNA"/>
</dbReference>
<dbReference type="Pfam" id="PF21866">
    <property type="entry name" value="DUF6915"/>
    <property type="match status" value="1"/>
</dbReference>
<dbReference type="Proteomes" id="UP000310597">
    <property type="component" value="Unassembled WGS sequence"/>
</dbReference>
<accession>A0A4U1K0C7</accession>